<dbReference type="HOGENOM" id="CLU_058377_0_0_7"/>
<evidence type="ECO:0000313" key="10">
    <source>
        <dbReference type="Proteomes" id="UP000001933"/>
    </source>
</evidence>
<evidence type="ECO:0000256" key="2">
    <source>
        <dbReference type="ARBA" id="ARBA00022485"/>
    </source>
</evidence>
<dbReference type="AlphaFoldDB" id="Q2LWG0"/>
<accession>Q2LWG0</accession>
<dbReference type="PROSITE" id="PS51918">
    <property type="entry name" value="RADICAL_SAM"/>
    <property type="match status" value="1"/>
</dbReference>
<keyword evidence="3" id="KW-0949">S-adenosyl-L-methionine</keyword>
<dbReference type="SFLD" id="SFLDG01083">
    <property type="entry name" value="Uncharacterised_Radical_SAM_Su"/>
    <property type="match status" value="1"/>
</dbReference>
<dbReference type="InterPro" id="IPR013785">
    <property type="entry name" value="Aldolase_TIM"/>
</dbReference>
<name>Q2LWG0_SYNAS</name>
<dbReference type="SUPFAM" id="SSF46785">
    <property type="entry name" value="Winged helix' DNA-binding domain"/>
    <property type="match status" value="1"/>
</dbReference>
<evidence type="ECO:0000256" key="7">
    <source>
        <dbReference type="SAM" id="MobiDB-lite"/>
    </source>
</evidence>
<dbReference type="Proteomes" id="UP000001933">
    <property type="component" value="Chromosome"/>
</dbReference>
<keyword evidence="6" id="KW-0411">Iron-sulfur</keyword>
<gene>
    <name evidence="9" type="ORF">SYN_01173</name>
</gene>
<dbReference type="PANTHER" id="PTHR43787:SF11">
    <property type="entry name" value="UPF0026 PROTEIN SLR1464"/>
    <property type="match status" value="1"/>
</dbReference>
<dbReference type="Gene3D" id="3.20.20.70">
    <property type="entry name" value="Aldolase class I"/>
    <property type="match status" value="1"/>
</dbReference>
<keyword evidence="10" id="KW-1185">Reference proteome</keyword>
<proteinExistence type="predicted"/>
<evidence type="ECO:0000313" key="9">
    <source>
        <dbReference type="EMBL" id="ABC78422.1"/>
    </source>
</evidence>
<evidence type="ECO:0000256" key="4">
    <source>
        <dbReference type="ARBA" id="ARBA00022723"/>
    </source>
</evidence>
<evidence type="ECO:0000256" key="6">
    <source>
        <dbReference type="ARBA" id="ARBA00023014"/>
    </source>
</evidence>
<dbReference type="SFLD" id="SFLDS00029">
    <property type="entry name" value="Radical_SAM"/>
    <property type="match status" value="1"/>
</dbReference>
<dbReference type="EMBL" id="CP000252">
    <property type="protein sequence ID" value="ABC78422.1"/>
    <property type="molecule type" value="Genomic_DNA"/>
</dbReference>
<evidence type="ECO:0000256" key="1">
    <source>
        <dbReference type="ARBA" id="ARBA00001966"/>
    </source>
</evidence>
<dbReference type="SUPFAM" id="SSF102114">
    <property type="entry name" value="Radical SAM enzymes"/>
    <property type="match status" value="1"/>
</dbReference>
<feature type="region of interest" description="Disordered" evidence="7">
    <location>
        <begin position="310"/>
        <end position="329"/>
    </location>
</feature>
<dbReference type="eggNOG" id="COG0731">
    <property type="taxonomic scope" value="Bacteria"/>
</dbReference>
<dbReference type="KEGG" id="sat:SYN_01173"/>
<sequence>MMSEKGFRYVYGPVPSRRLGRSLGVDLVPFKVCTFDCVYCQLGRTTIKTVERKEYVSAADVLDEVKRKLAEEDNPNYITFAGSGEPTLNSRIGNLILRIKDLTDIQVAVLTNGSLLWTKEVQDDLMAADLVIPSLDAGDEQLFRYVNRPHENISFDRLVDGLVDFTRRFPGQVWLEILLLEGVTSMPSHVKKIADLVARIAPACVQLNTVCRPPAEEFAFPVSQDILLSLREFFPCPVDVISEESQEHSEISAFSESREEDVLALLRRRPCTSEDVAEGLGIHIAEALKRLNALIAIGTVRSTISGGRNFYTATGGKSPSGAPGNKQDK</sequence>
<dbReference type="CDD" id="cd01335">
    <property type="entry name" value="Radical_SAM"/>
    <property type="match status" value="1"/>
</dbReference>
<evidence type="ECO:0000256" key="5">
    <source>
        <dbReference type="ARBA" id="ARBA00023004"/>
    </source>
</evidence>
<keyword evidence="4" id="KW-0479">Metal-binding</keyword>
<dbReference type="GO" id="GO:0051539">
    <property type="term" value="F:4 iron, 4 sulfur cluster binding"/>
    <property type="evidence" value="ECO:0007669"/>
    <property type="project" value="UniProtKB-KW"/>
</dbReference>
<keyword evidence="2" id="KW-0004">4Fe-4S</keyword>
<evidence type="ECO:0000259" key="8">
    <source>
        <dbReference type="PROSITE" id="PS51918"/>
    </source>
</evidence>
<dbReference type="PANTHER" id="PTHR43787">
    <property type="entry name" value="FEMO COFACTOR BIOSYNTHESIS PROTEIN NIFB-RELATED"/>
    <property type="match status" value="1"/>
</dbReference>
<feature type="domain" description="Radical SAM core" evidence="8">
    <location>
        <begin position="17"/>
        <end position="244"/>
    </location>
</feature>
<dbReference type="InterPro" id="IPR040084">
    <property type="entry name" value="GTPase_Obg"/>
</dbReference>
<protein>
    <submittedName>
        <fullName evidence="9">Radical SAM superfamily protein</fullName>
    </submittedName>
</protein>
<dbReference type="InterPro" id="IPR036390">
    <property type="entry name" value="WH_DNA-bd_sf"/>
</dbReference>
<dbReference type="InterPro" id="IPR058240">
    <property type="entry name" value="rSAM_sf"/>
</dbReference>
<reference evidence="9 10" key="1">
    <citation type="journal article" date="2007" name="Proc. Natl. Acad. Sci. U.S.A.">
        <title>The genome of Syntrophus aciditrophicus: life at the thermodynamic limit of microbial growth.</title>
        <authorList>
            <person name="McInerney M.J."/>
            <person name="Rohlin L."/>
            <person name="Mouttaki H."/>
            <person name="Kim U."/>
            <person name="Krupp R.S."/>
            <person name="Rios-Hernandez L."/>
            <person name="Sieber J."/>
            <person name="Struchtemeyer C.G."/>
            <person name="Bhattacharyya A."/>
            <person name="Campbell J.W."/>
            <person name="Gunsalus R.P."/>
        </authorList>
    </citation>
    <scope>NUCLEOTIDE SEQUENCE [LARGE SCALE GENOMIC DNA]</scope>
    <source>
        <strain evidence="9 10">SB</strain>
    </source>
</reference>
<organism evidence="9 10">
    <name type="scientific">Syntrophus aciditrophicus (strain SB)</name>
    <dbReference type="NCBI Taxonomy" id="56780"/>
    <lineage>
        <taxon>Bacteria</taxon>
        <taxon>Pseudomonadati</taxon>
        <taxon>Thermodesulfobacteriota</taxon>
        <taxon>Syntrophia</taxon>
        <taxon>Syntrophales</taxon>
        <taxon>Syntrophaceae</taxon>
        <taxon>Syntrophus</taxon>
    </lineage>
</organism>
<evidence type="ECO:0000256" key="3">
    <source>
        <dbReference type="ARBA" id="ARBA00022691"/>
    </source>
</evidence>
<dbReference type="InterPro" id="IPR007197">
    <property type="entry name" value="rSAM"/>
</dbReference>
<dbReference type="STRING" id="56780.SYN_01173"/>
<dbReference type="GO" id="GO:0003824">
    <property type="term" value="F:catalytic activity"/>
    <property type="evidence" value="ECO:0007669"/>
    <property type="project" value="InterPro"/>
</dbReference>
<dbReference type="GO" id="GO:0046872">
    <property type="term" value="F:metal ion binding"/>
    <property type="evidence" value="ECO:0007669"/>
    <property type="project" value="UniProtKB-KW"/>
</dbReference>
<dbReference type="Pfam" id="PF04055">
    <property type="entry name" value="Radical_SAM"/>
    <property type="match status" value="1"/>
</dbReference>
<keyword evidence="5" id="KW-0408">Iron</keyword>
<dbReference type="InParanoid" id="Q2LWG0"/>
<comment type="cofactor">
    <cofactor evidence="1">
        <name>[4Fe-4S] cluster</name>
        <dbReference type="ChEBI" id="CHEBI:49883"/>
    </cofactor>
</comment>